<sequence>MDSKNRFCADDAIAADNARCRSPSPVLMRETRPEEDRAARWAERERKHTTQPSRDVIVLGLDPDVDADKLRSLITSLADMVQARLAPPPQDVTVIRDRNTGASKGFGFVKFDTLDDARLFVYTHAPFIHNPEQWLGPSTHMAVRRKRIKIDFSNSERPQGGISYYEQHNAPHCKEQLKRARARRAKNGDVPEPNDQVDAANENAGLRDASASITDMLLLTQVRPDVSAECIGSALCERTQQVEQVLLLRHRRTRASTGRVFVVYKDADAAKAALQVLRNRALLPHGILGAPEQAPVKTSYGDMAVMEEADPYDPTCSAYVFTDRTGQLWRYEDEAFGLDVWDASAYTPALSPSSSATTSPRSSVSVEGLDAVPVAAPLHLPAASVAPVMANGTTYFVRRSSQPPQSVPMSREATVSVSPAPAAPMPLPPHAVLRLLNFADVQRRKCLLCHTAFLSVEQLTRHVAEDVQHQRHLNDEMTCRIGAARVFANAAPTPAKENVLPPPTHTLSRAASMTKLSVHYGAYGTGQPSPQPMAPPTPRTALRRMGSTIENAIHRVQTPPLMSPLYSS</sequence>
<evidence type="ECO:0000256" key="4">
    <source>
        <dbReference type="SAM" id="MobiDB-lite"/>
    </source>
</evidence>
<dbReference type="SMART" id="SM00360">
    <property type="entry name" value="RRM"/>
    <property type="match status" value="2"/>
</dbReference>
<dbReference type="InterPro" id="IPR000504">
    <property type="entry name" value="RRM_dom"/>
</dbReference>
<reference evidence="7" key="1">
    <citation type="journal article" date="2017" name="Nucleic Acids Res.">
        <title>Proteogenomics produces comprehensive and highly accurate protein-coding gene annotation in a complete genome assembly of Malassezia sympodialis.</title>
        <authorList>
            <person name="Zhu Y."/>
            <person name="Engstroem P.G."/>
            <person name="Tellgren-Roth C."/>
            <person name="Baudo C.D."/>
            <person name="Kennell J.C."/>
            <person name="Sun S."/>
            <person name="Billmyre R.B."/>
            <person name="Schroeder M.S."/>
            <person name="Andersson A."/>
            <person name="Holm T."/>
            <person name="Sigurgeirsson B."/>
            <person name="Wu G."/>
            <person name="Sankaranarayanan S.R."/>
            <person name="Siddharthan R."/>
            <person name="Sanyal K."/>
            <person name="Lundeberg J."/>
            <person name="Nystedt B."/>
            <person name="Boekhout T."/>
            <person name="Dawson T.L. Jr."/>
            <person name="Heitman J."/>
            <person name="Scheynius A."/>
            <person name="Lehtioe J."/>
        </authorList>
    </citation>
    <scope>NUCLEOTIDE SEQUENCE [LARGE SCALE GENOMIC DNA]</scope>
    <source>
        <strain evidence="7">ATCC 42132</strain>
    </source>
</reference>
<keyword evidence="7" id="KW-1185">Reference proteome</keyword>
<protein>
    <recommendedName>
        <fullName evidence="5">RRM domain-containing protein</fullName>
    </recommendedName>
</protein>
<dbReference type="STRING" id="1230383.A0A1M8A1M5"/>
<comment type="subcellular location">
    <subcellularLocation>
        <location evidence="1">Nucleus</location>
    </subcellularLocation>
</comment>
<dbReference type="PROSITE" id="PS50102">
    <property type="entry name" value="RRM"/>
    <property type="match status" value="1"/>
</dbReference>
<dbReference type="VEuPathDB" id="FungiDB:MSYG_0637"/>
<dbReference type="EMBL" id="LT671821">
    <property type="protein sequence ID" value="SHO76299.1"/>
    <property type="molecule type" value="Genomic_DNA"/>
</dbReference>
<evidence type="ECO:0000256" key="1">
    <source>
        <dbReference type="ARBA" id="ARBA00004123"/>
    </source>
</evidence>
<dbReference type="GO" id="GO:0005634">
    <property type="term" value="C:nucleus"/>
    <property type="evidence" value="ECO:0007669"/>
    <property type="project" value="UniProtKB-SubCell"/>
</dbReference>
<evidence type="ECO:0000259" key="5">
    <source>
        <dbReference type="PROSITE" id="PS50102"/>
    </source>
</evidence>
<dbReference type="Proteomes" id="UP000186303">
    <property type="component" value="Chromosome 1"/>
</dbReference>
<dbReference type="SUPFAM" id="SSF54928">
    <property type="entry name" value="RNA-binding domain, RBD"/>
    <property type="match status" value="1"/>
</dbReference>
<feature type="region of interest" description="Disordered" evidence="4">
    <location>
        <begin position="184"/>
        <end position="203"/>
    </location>
</feature>
<dbReference type="PANTHER" id="PTHR13948:SF3">
    <property type="entry name" value="FI21118P1"/>
    <property type="match status" value="1"/>
</dbReference>
<evidence type="ECO:0000313" key="7">
    <source>
        <dbReference type="Proteomes" id="UP000186303"/>
    </source>
</evidence>
<dbReference type="OrthoDB" id="29523at2759"/>
<proteinExistence type="predicted"/>
<dbReference type="GO" id="GO:0003723">
    <property type="term" value="F:RNA binding"/>
    <property type="evidence" value="ECO:0007669"/>
    <property type="project" value="UniProtKB-UniRule"/>
</dbReference>
<dbReference type="InterPro" id="IPR035979">
    <property type="entry name" value="RBD_domain_sf"/>
</dbReference>
<feature type="compositionally biased region" description="Basic and acidic residues" evidence="4">
    <location>
        <begin position="29"/>
        <end position="48"/>
    </location>
</feature>
<dbReference type="Pfam" id="PF00076">
    <property type="entry name" value="RRM_1"/>
    <property type="match status" value="1"/>
</dbReference>
<keyword evidence="3" id="KW-0694">RNA-binding</keyword>
<feature type="domain" description="RRM" evidence="5">
    <location>
        <begin position="54"/>
        <end position="155"/>
    </location>
</feature>
<evidence type="ECO:0000256" key="2">
    <source>
        <dbReference type="ARBA" id="ARBA00023242"/>
    </source>
</evidence>
<gene>
    <name evidence="6" type="ORF">MSYG_0637</name>
</gene>
<evidence type="ECO:0000256" key="3">
    <source>
        <dbReference type="PROSITE-ProRule" id="PRU00176"/>
    </source>
</evidence>
<dbReference type="AlphaFoldDB" id="A0A1M8A1M5"/>
<dbReference type="Gene3D" id="3.30.70.330">
    <property type="match status" value="1"/>
</dbReference>
<accession>A0A1M8A1M5</accession>
<evidence type="ECO:0000313" key="6">
    <source>
        <dbReference type="EMBL" id="SHO76299.1"/>
    </source>
</evidence>
<dbReference type="InterPro" id="IPR012677">
    <property type="entry name" value="Nucleotide-bd_a/b_plait_sf"/>
</dbReference>
<organism evidence="6 7">
    <name type="scientific">Malassezia sympodialis (strain ATCC 42132)</name>
    <name type="common">Atopic eczema-associated yeast</name>
    <dbReference type="NCBI Taxonomy" id="1230383"/>
    <lineage>
        <taxon>Eukaryota</taxon>
        <taxon>Fungi</taxon>
        <taxon>Dikarya</taxon>
        <taxon>Basidiomycota</taxon>
        <taxon>Ustilaginomycotina</taxon>
        <taxon>Malasseziomycetes</taxon>
        <taxon>Malasseziales</taxon>
        <taxon>Malasseziaceae</taxon>
        <taxon>Malassezia</taxon>
    </lineage>
</organism>
<keyword evidence="2" id="KW-0539">Nucleus</keyword>
<name>A0A1M8A1M5_MALS4</name>
<dbReference type="GO" id="GO:0000398">
    <property type="term" value="P:mRNA splicing, via spliceosome"/>
    <property type="evidence" value="ECO:0007669"/>
    <property type="project" value="TreeGrafter"/>
</dbReference>
<feature type="region of interest" description="Disordered" evidence="4">
    <location>
        <begin position="23"/>
        <end position="49"/>
    </location>
</feature>
<dbReference type="PANTHER" id="PTHR13948">
    <property type="entry name" value="RNA-BINDING PROTEIN"/>
    <property type="match status" value="1"/>
</dbReference>
<dbReference type="OMA" id="YEQHNAP"/>